<feature type="compositionally biased region" description="Low complexity" evidence="1">
    <location>
        <begin position="8"/>
        <end position="55"/>
    </location>
</feature>
<dbReference type="AlphaFoldDB" id="A0A6M3KE81"/>
<sequence length="252" mass="28126">MADDNLDTETQAQDTDQSQSADQGDSQVQDQVDTQQADQQQQDEPQQPFTPEQQQFIGSWMGRMVKKQLEESILPEIQRLQPQAPQQMQGSPDALAKFNETLQEKIFSGDVMSAFRMMQQVQDTAKIQISKQQKIAVDRAVTSFSDKPFYKDIYPEMQKIANEAVGNNYPPAVAAELAYNKAIAERSIRKASKDLGKLAVLQGGGKGPKVQTPKLPDAFKTAARRDIAKGIFKDEADYIANLSPNIREKYGI</sequence>
<name>A0A6M3KE81_9ZZZZ</name>
<evidence type="ECO:0000313" key="2">
    <source>
        <dbReference type="EMBL" id="QJA80203.1"/>
    </source>
</evidence>
<protein>
    <submittedName>
        <fullName evidence="2">Uncharacterized protein</fullName>
    </submittedName>
</protein>
<feature type="region of interest" description="Disordered" evidence="1">
    <location>
        <begin position="1"/>
        <end position="58"/>
    </location>
</feature>
<proteinExistence type="predicted"/>
<evidence type="ECO:0000256" key="1">
    <source>
        <dbReference type="SAM" id="MobiDB-lite"/>
    </source>
</evidence>
<dbReference type="EMBL" id="MT142411">
    <property type="protein sequence ID" value="QJA80203.1"/>
    <property type="molecule type" value="Genomic_DNA"/>
</dbReference>
<reference evidence="2" key="1">
    <citation type="submission" date="2020-03" db="EMBL/GenBank/DDBJ databases">
        <title>The deep terrestrial virosphere.</title>
        <authorList>
            <person name="Holmfeldt K."/>
            <person name="Nilsson E."/>
            <person name="Simone D."/>
            <person name="Lopez-Fernandez M."/>
            <person name="Wu X."/>
            <person name="de Brujin I."/>
            <person name="Lundin D."/>
            <person name="Andersson A."/>
            <person name="Bertilsson S."/>
            <person name="Dopson M."/>
        </authorList>
    </citation>
    <scope>NUCLEOTIDE SEQUENCE</scope>
    <source>
        <strain evidence="2">MM415A00762</strain>
    </source>
</reference>
<gene>
    <name evidence="2" type="ORF">MM415A00762_0010</name>
</gene>
<organism evidence="2">
    <name type="scientific">viral metagenome</name>
    <dbReference type="NCBI Taxonomy" id="1070528"/>
    <lineage>
        <taxon>unclassified sequences</taxon>
        <taxon>metagenomes</taxon>
        <taxon>organismal metagenomes</taxon>
    </lineage>
</organism>
<accession>A0A6M3KE81</accession>